<reference evidence="5 6" key="1">
    <citation type="submission" date="2021-06" db="EMBL/GenBank/DDBJ databases">
        <title>Falsochrobactrum tianjin sp.nov., a new petroleum-degrading bacteria isolated from oily soils.</title>
        <authorList>
            <person name="Chen G."/>
            <person name="Chen H."/>
            <person name="Tian J."/>
            <person name="Qing J."/>
            <person name="Zhong L."/>
            <person name="Ma W."/>
            <person name="Song Y."/>
            <person name="Cui X."/>
            <person name="Yan B."/>
        </authorList>
    </citation>
    <scope>NUCLEOTIDE SEQUENCE [LARGE SCALE GENOMIC DNA]</scope>
    <source>
        <strain evidence="5 6">TDYN1</strain>
    </source>
</reference>
<keyword evidence="2" id="KW-0560">Oxidoreductase</keyword>
<name>A0A949PKG8_9HYPH</name>
<keyword evidence="1" id="KW-0521">NADP</keyword>
<dbReference type="Proteomes" id="UP000752297">
    <property type="component" value="Unassembled WGS sequence"/>
</dbReference>
<evidence type="ECO:0000256" key="2">
    <source>
        <dbReference type="ARBA" id="ARBA00023002"/>
    </source>
</evidence>
<dbReference type="EMBL" id="JAHRVA010000001">
    <property type="protein sequence ID" value="MBV2142127.1"/>
    <property type="molecule type" value="Genomic_DNA"/>
</dbReference>
<dbReference type="InterPro" id="IPR000304">
    <property type="entry name" value="Pyrroline-COOH_reductase"/>
</dbReference>
<evidence type="ECO:0000259" key="3">
    <source>
        <dbReference type="Pfam" id="PF03807"/>
    </source>
</evidence>
<dbReference type="InterPro" id="IPR029036">
    <property type="entry name" value="P5CR_dimer"/>
</dbReference>
<comment type="caution">
    <text evidence="5">The sequence shown here is derived from an EMBL/GenBank/DDBJ whole genome shotgun (WGS) entry which is preliminary data.</text>
</comment>
<sequence>MFLGILGVGHLATTIVSGLLRSGFDAKNIILSPRGKVKELSDLYGIRIATDNASLVDMADVVLLAVRPMDAAKSTKGLPWRKEQIVISACAGVAIENIPVVPARVVRAMPLTAAAINASPTACFPPIPDAVAILKHLGPVIALASEADFEVATVNAAVYGWVQDLIRQTTEWCTEKGLSEPTARQLIANTFIAAGRLIDEKPDPVSQLLSELVTPGGITELGLNILSDGGQPAIWRDASEAVLSKLTEKPE</sequence>
<dbReference type="GO" id="GO:0004735">
    <property type="term" value="F:pyrroline-5-carboxylate reductase activity"/>
    <property type="evidence" value="ECO:0007669"/>
    <property type="project" value="TreeGrafter"/>
</dbReference>
<feature type="domain" description="Pyrroline-5-carboxylate reductase dimerisation" evidence="4">
    <location>
        <begin position="157"/>
        <end position="247"/>
    </location>
</feature>
<evidence type="ECO:0000256" key="1">
    <source>
        <dbReference type="ARBA" id="ARBA00022857"/>
    </source>
</evidence>
<evidence type="ECO:0000313" key="5">
    <source>
        <dbReference type="EMBL" id="MBV2142127.1"/>
    </source>
</evidence>
<dbReference type="Pfam" id="PF14748">
    <property type="entry name" value="P5CR_dimer"/>
    <property type="match status" value="1"/>
</dbReference>
<dbReference type="Pfam" id="PF03807">
    <property type="entry name" value="F420_oxidored"/>
    <property type="match status" value="1"/>
</dbReference>
<keyword evidence="6" id="KW-1185">Reference proteome</keyword>
<evidence type="ECO:0000259" key="4">
    <source>
        <dbReference type="Pfam" id="PF14748"/>
    </source>
</evidence>
<dbReference type="AlphaFoldDB" id="A0A949PKG8"/>
<evidence type="ECO:0000313" key="6">
    <source>
        <dbReference type="Proteomes" id="UP000752297"/>
    </source>
</evidence>
<feature type="domain" description="Pyrroline-5-carboxylate reductase catalytic N-terminal" evidence="3">
    <location>
        <begin position="3"/>
        <end position="92"/>
    </location>
</feature>
<dbReference type="PANTHER" id="PTHR11645:SF0">
    <property type="entry name" value="PYRROLINE-5-CARBOXYLATE REDUCTASE 3"/>
    <property type="match status" value="1"/>
</dbReference>
<accession>A0A949PKG8</accession>
<dbReference type="PANTHER" id="PTHR11645">
    <property type="entry name" value="PYRROLINE-5-CARBOXYLATE REDUCTASE"/>
    <property type="match status" value="1"/>
</dbReference>
<dbReference type="PIRSF" id="PIRSF000193">
    <property type="entry name" value="Pyrrol-5-carb_rd"/>
    <property type="match status" value="1"/>
</dbReference>
<proteinExistence type="predicted"/>
<dbReference type="GO" id="GO:0055129">
    <property type="term" value="P:L-proline biosynthetic process"/>
    <property type="evidence" value="ECO:0007669"/>
    <property type="project" value="TreeGrafter"/>
</dbReference>
<dbReference type="InterPro" id="IPR028939">
    <property type="entry name" value="P5C_Rdtase_cat_N"/>
</dbReference>
<protein>
    <submittedName>
        <fullName evidence="5">NAD(P)-binding domain-containing protein</fullName>
    </submittedName>
</protein>
<dbReference type="RefSeq" id="WP_217676154.1">
    <property type="nucleotide sequence ID" value="NZ_JAHRVA010000001.1"/>
</dbReference>
<organism evidence="5 6">
    <name type="scientific">Falsochrobactrum tianjinense</name>
    <dbReference type="NCBI Taxonomy" id="2706015"/>
    <lineage>
        <taxon>Bacteria</taxon>
        <taxon>Pseudomonadati</taxon>
        <taxon>Pseudomonadota</taxon>
        <taxon>Alphaproteobacteria</taxon>
        <taxon>Hyphomicrobiales</taxon>
        <taxon>Brucellaceae</taxon>
        <taxon>Falsochrobactrum</taxon>
    </lineage>
</organism>
<gene>
    <name evidence="5" type="ORF">KUG47_01280</name>
</gene>